<dbReference type="Proteomes" id="UP000191987">
    <property type="component" value="Unassembled WGS sequence"/>
</dbReference>
<accession>A0A1S7S6V5</accession>
<dbReference type="EMBL" id="FBWG01000050">
    <property type="protein sequence ID" value="CUX63671.1"/>
    <property type="molecule type" value="Genomic_DNA"/>
</dbReference>
<reference evidence="2 3" key="1">
    <citation type="submission" date="2016-01" db="EMBL/GenBank/DDBJ databases">
        <authorList>
            <person name="Oliw E.H."/>
        </authorList>
    </citation>
    <scope>NUCLEOTIDE SEQUENCE [LARGE SCALE GENOMIC DNA]</scope>
    <source>
        <strain evidence="2 3">Zutra 3-1</strain>
    </source>
</reference>
<gene>
    <name evidence="2" type="ORF">AGR7C_pTi0161</name>
</gene>
<evidence type="ECO:0000313" key="3">
    <source>
        <dbReference type="Proteomes" id="UP000191987"/>
    </source>
</evidence>
<dbReference type="AlphaFoldDB" id="A0A1S7S6V5"/>
<name>A0A1S7S6V5_9HYPH</name>
<protein>
    <submittedName>
        <fullName evidence="2">Uncharacterized protein</fullName>
    </submittedName>
</protein>
<organism evidence="2 3">
    <name type="scientific">Agrobacterium deltaense Zutra 3/1</name>
    <dbReference type="NCBI Taxonomy" id="1183427"/>
    <lineage>
        <taxon>Bacteria</taxon>
        <taxon>Pseudomonadati</taxon>
        <taxon>Pseudomonadota</taxon>
        <taxon>Alphaproteobacteria</taxon>
        <taxon>Hyphomicrobiales</taxon>
        <taxon>Rhizobiaceae</taxon>
        <taxon>Rhizobium/Agrobacterium group</taxon>
        <taxon>Agrobacterium</taxon>
    </lineage>
</organism>
<sequence length="117" mass="12673">MASPQTADGANVYYSSAASGKHQPGCMPAQREGRSQIDLDDPVPHLKLHIERRRVVPDACVVDKDIDLAPQSLHSFIESALQVATVAKIGRDNLPVIGREVRAFPSTVDADDISSHF</sequence>
<feature type="region of interest" description="Disordered" evidence="1">
    <location>
        <begin position="1"/>
        <end position="40"/>
    </location>
</feature>
<evidence type="ECO:0000256" key="1">
    <source>
        <dbReference type="SAM" id="MobiDB-lite"/>
    </source>
</evidence>
<evidence type="ECO:0000313" key="2">
    <source>
        <dbReference type="EMBL" id="CUX63671.1"/>
    </source>
</evidence>
<feature type="compositionally biased region" description="Polar residues" evidence="1">
    <location>
        <begin position="1"/>
        <end position="18"/>
    </location>
</feature>
<proteinExistence type="predicted"/>